<sequence>MSFWDDLLGLAVGAAVVGGVGYALCKSMDNGIDQLIHASEEEALPAIAYAVPRMDADDWRLFAQRLEAKAQYHEYARVLFAFALCVRNAAAEIEQLLAYSLQEAFEILASVFPGKDDLEQLAFLATLHTYAEQNIKAKAIFNKLQAALSA</sequence>
<evidence type="ECO:0000313" key="2">
    <source>
        <dbReference type="Proteomes" id="UP000030700"/>
    </source>
</evidence>
<dbReference type="Proteomes" id="UP000030700">
    <property type="component" value="Unassembled WGS sequence"/>
</dbReference>
<dbReference type="HOGENOM" id="CLU_1736944_0_0_0"/>
<dbReference type="EMBL" id="DF820456">
    <property type="protein sequence ID" value="GAK50618.1"/>
    <property type="molecule type" value="Genomic_DNA"/>
</dbReference>
<proteinExistence type="predicted"/>
<keyword evidence="2" id="KW-1185">Reference proteome</keyword>
<dbReference type="STRING" id="1499966.U14_01851"/>
<dbReference type="AlphaFoldDB" id="A0A0S6VSY4"/>
<accession>A0A0S6VSY4</accession>
<protein>
    <submittedName>
        <fullName evidence="1">Uncharacterized protein</fullName>
    </submittedName>
</protein>
<organism evidence="1">
    <name type="scientific">Candidatus Moduliflexus flocculans</name>
    <dbReference type="NCBI Taxonomy" id="1499966"/>
    <lineage>
        <taxon>Bacteria</taxon>
        <taxon>Candidatus Moduliflexota</taxon>
        <taxon>Candidatus Moduliflexia</taxon>
        <taxon>Candidatus Moduliflexales</taxon>
        <taxon>Candidatus Moduliflexaceae</taxon>
    </lineage>
</organism>
<reference evidence="1" key="1">
    <citation type="journal article" date="2015" name="PeerJ">
        <title>First genomic representation of candidate bacterial phylum KSB3 points to enhanced environmental sensing as a trigger of wastewater bulking.</title>
        <authorList>
            <person name="Sekiguchi Y."/>
            <person name="Ohashi A."/>
            <person name="Parks D.H."/>
            <person name="Yamauchi T."/>
            <person name="Tyson G.W."/>
            <person name="Hugenholtz P."/>
        </authorList>
    </citation>
    <scope>NUCLEOTIDE SEQUENCE [LARGE SCALE GENOMIC DNA]</scope>
</reference>
<evidence type="ECO:0000313" key="1">
    <source>
        <dbReference type="EMBL" id="GAK50618.1"/>
    </source>
</evidence>
<gene>
    <name evidence="1" type="ORF">U14_01851</name>
</gene>
<name>A0A0S6VSY4_9BACT</name>